<dbReference type="AlphaFoldDB" id="A0A4S3PS82"/>
<evidence type="ECO:0000313" key="1">
    <source>
        <dbReference type="EMBL" id="THE12418.1"/>
    </source>
</evidence>
<dbReference type="Pfam" id="PF16895">
    <property type="entry name" value="DUF5085"/>
    <property type="match status" value="1"/>
</dbReference>
<dbReference type="InterPro" id="IPR031664">
    <property type="entry name" value="DUF5085"/>
</dbReference>
<protein>
    <submittedName>
        <fullName evidence="1">DUF5085 family protein</fullName>
    </submittedName>
</protein>
<dbReference type="OrthoDB" id="2620258at2"/>
<dbReference type="Proteomes" id="UP000306477">
    <property type="component" value="Unassembled WGS sequence"/>
</dbReference>
<dbReference type="Gene3D" id="3.20.80.10">
    <property type="entry name" value="Regulatory factor, effector binding domain"/>
    <property type="match status" value="1"/>
</dbReference>
<proteinExistence type="predicted"/>
<reference evidence="1 2" key="1">
    <citation type="journal article" date="2019" name="Indoor Air">
        <title>Impacts of indoor surface finishes on bacterial viability.</title>
        <authorList>
            <person name="Hu J."/>
            <person name="Maamar S.B."/>
            <person name="Glawe A.J."/>
            <person name="Gottel N."/>
            <person name="Gilbert J.A."/>
            <person name="Hartmann E.M."/>
        </authorList>
    </citation>
    <scope>NUCLEOTIDE SEQUENCE [LARGE SCALE GENOMIC DNA]</scope>
    <source>
        <strain evidence="1 2">AF060A6</strain>
    </source>
</reference>
<sequence length="154" mass="18203">MINPHDSIRFTNVISKKFRFHYHEMNTVMNDFFRDVAKFGVTMKGPFFYSINNVPMDEMVNAELFMPIREDTAPAKENFEFHSYFSIEDMASICLHKEFEKNTQVAYHMLLTYIEESNLRQATPIFHVVSGDENFRYMFIKIGYAPKVSEKITN</sequence>
<name>A0A4S3PS82_9BACI</name>
<keyword evidence="2" id="KW-1185">Reference proteome</keyword>
<dbReference type="InterPro" id="IPR011256">
    <property type="entry name" value="Reg_factor_effector_dom_sf"/>
</dbReference>
<comment type="caution">
    <text evidence="1">The sequence shown here is derived from an EMBL/GenBank/DDBJ whole genome shotgun (WGS) entry which is preliminary data.</text>
</comment>
<evidence type="ECO:0000313" key="2">
    <source>
        <dbReference type="Proteomes" id="UP000306477"/>
    </source>
</evidence>
<dbReference type="RefSeq" id="WP_136379696.1">
    <property type="nucleotide sequence ID" value="NZ_SLUB01000017.1"/>
</dbReference>
<accession>A0A4S3PS82</accession>
<organism evidence="1 2">
    <name type="scientific">Bacillus timonensis</name>
    <dbReference type="NCBI Taxonomy" id="1033734"/>
    <lineage>
        <taxon>Bacteria</taxon>
        <taxon>Bacillati</taxon>
        <taxon>Bacillota</taxon>
        <taxon>Bacilli</taxon>
        <taxon>Bacillales</taxon>
        <taxon>Bacillaceae</taxon>
        <taxon>Bacillus</taxon>
    </lineage>
</organism>
<gene>
    <name evidence="1" type="ORF">E1I69_11170</name>
</gene>
<dbReference type="EMBL" id="SLUB01000017">
    <property type="protein sequence ID" value="THE12418.1"/>
    <property type="molecule type" value="Genomic_DNA"/>
</dbReference>